<dbReference type="EMBL" id="CP010777">
    <property type="protein sequence ID" value="AKQ44984.1"/>
    <property type="molecule type" value="Genomic_DNA"/>
</dbReference>
<dbReference type="KEGG" id="ruf:TH63_04025"/>
<evidence type="ECO:0000313" key="3">
    <source>
        <dbReference type="Proteomes" id="UP000036458"/>
    </source>
</evidence>
<evidence type="ECO:0000259" key="1">
    <source>
        <dbReference type="Pfam" id="PF01740"/>
    </source>
</evidence>
<dbReference type="Proteomes" id="UP000036458">
    <property type="component" value="Chromosome"/>
</dbReference>
<dbReference type="SUPFAM" id="SSF52091">
    <property type="entry name" value="SpoIIaa-like"/>
    <property type="match status" value="1"/>
</dbReference>
<keyword evidence="3" id="KW-1185">Reference proteome</keyword>
<proteinExistence type="predicted"/>
<gene>
    <name evidence="2" type="ORF">TH63_04025</name>
</gene>
<dbReference type="OrthoDB" id="894187at2"/>
<organism evidence="2 3">
    <name type="scientific">Rufibacter radiotolerans</name>
    <dbReference type="NCBI Taxonomy" id="1379910"/>
    <lineage>
        <taxon>Bacteria</taxon>
        <taxon>Pseudomonadati</taxon>
        <taxon>Bacteroidota</taxon>
        <taxon>Cytophagia</taxon>
        <taxon>Cytophagales</taxon>
        <taxon>Hymenobacteraceae</taxon>
        <taxon>Rufibacter</taxon>
    </lineage>
</organism>
<evidence type="ECO:0000313" key="2">
    <source>
        <dbReference type="EMBL" id="AKQ44984.1"/>
    </source>
</evidence>
<dbReference type="InterPro" id="IPR002645">
    <property type="entry name" value="STAS_dom"/>
</dbReference>
<dbReference type="RefSeq" id="WP_048919808.1">
    <property type="nucleotide sequence ID" value="NZ_CP010777.1"/>
</dbReference>
<dbReference type="AlphaFoldDB" id="A0A0H4VMJ4"/>
<dbReference type="Pfam" id="PF01740">
    <property type="entry name" value="STAS"/>
    <property type="match status" value="1"/>
</dbReference>
<accession>A0A0H4VMJ4</accession>
<dbReference type="STRING" id="1379910.TH63_04025"/>
<protein>
    <recommendedName>
        <fullName evidence="1">STAS domain-containing protein</fullName>
    </recommendedName>
</protein>
<dbReference type="InterPro" id="IPR036513">
    <property type="entry name" value="STAS_dom_sf"/>
</dbReference>
<dbReference type="PATRIC" id="fig|1379910.4.peg.876"/>
<sequence>MMQKIITEKIGGKVIIVLQGDVDASDMRLSRRLTSPQSRSLEFNIWIDCSAVECIKTHGLCHFVNQLLLLKGANVSVMLLGLAEHQQRLLQLLHLDPLFTIVPDFEEAYQLVQAS</sequence>
<feature type="domain" description="STAS" evidence="1">
    <location>
        <begin position="5"/>
        <end position="108"/>
    </location>
</feature>
<reference evidence="2 3" key="1">
    <citation type="submission" date="2015-01" db="EMBL/GenBank/DDBJ databases">
        <title>Rufibacter sp./DG31D/ whole genome sequencing.</title>
        <authorList>
            <person name="Kim M.K."/>
            <person name="Srinivasan S."/>
            <person name="Lee J.-J."/>
        </authorList>
    </citation>
    <scope>NUCLEOTIDE SEQUENCE [LARGE SCALE GENOMIC DNA]</scope>
    <source>
        <strain evidence="2 3">DG31D</strain>
    </source>
</reference>
<dbReference type="Gene3D" id="3.30.750.24">
    <property type="entry name" value="STAS domain"/>
    <property type="match status" value="1"/>
</dbReference>
<name>A0A0H4VMJ4_9BACT</name>